<keyword evidence="2" id="KW-0732">Signal</keyword>
<dbReference type="EMBL" id="HBIC01041697">
    <property type="protein sequence ID" value="CAE0292515.1"/>
    <property type="molecule type" value="Transcribed_RNA"/>
</dbReference>
<evidence type="ECO:0000256" key="2">
    <source>
        <dbReference type="SAM" id="SignalP"/>
    </source>
</evidence>
<dbReference type="PANTHER" id="PTHR10728:SF40">
    <property type="entry name" value="PATATIN FAMILY PROTEIN"/>
    <property type="match status" value="1"/>
</dbReference>
<keyword evidence="1" id="KW-0443">Lipid metabolism</keyword>
<sequence length="574" mass="62283">MTKARSVVLALLCAMLCAFSALGDLNVRAWKSQTDIPTTTDFPEVGLLSAKPNTAIAFSGGGSRAFSSAMGYLAALRDLDLLKNVRYIGGISGGAWATMVYTYQQKGTTDDVFLGEIIQPKHIRYEKLKDMDPACARNLVAQDVVKIGLKAYKDKTVTTVADAWAYGVSKVFLEPIGVNPNTRFSWNADSASDIKSRNPELASETILLPADINRPYPIIGTTFVGPKDGAPYMPKTQNYSLIEISPLYVGSAKSLDVNFKSIEKPFKKPQTVRVGGFVEPFGVASAGGAAPATGLPTDANSGTLTVPAPKRILDLAQSLAATSYAPGTLLESLGIPKLAEGLSMHFDYWSPTSATPSLDTVMLGDGGSYENIPLISFLQRRVPKIVLFFMSTIPLQPFQDWNVTSDPQAYEHITDDLAAFFGAIDYKLKRFEDRTYEYEKDQVFALDDFNRVALGLQTAQQAGNGIIASFNLTTVQNDWWGIPAGLEVEVTFSYLGRLSQWESQLSAEMQKLLVPADAESAADLSVDVSSGPFKGFPHFPSSAGNMEAEKANILADLAGWSVLQHKELFQRMLA</sequence>
<dbReference type="GO" id="GO:0004623">
    <property type="term" value="F:phospholipase A2 activity"/>
    <property type="evidence" value="ECO:0007669"/>
    <property type="project" value="TreeGrafter"/>
</dbReference>
<proteinExistence type="predicted"/>
<feature type="chain" id="PRO_5031244378" description="PNPLA domain-containing protein" evidence="2">
    <location>
        <begin position="24"/>
        <end position="574"/>
    </location>
</feature>
<gene>
    <name evidence="4" type="ORF">SELO1098_LOCUS21361</name>
</gene>
<evidence type="ECO:0000259" key="3">
    <source>
        <dbReference type="Pfam" id="PF01734"/>
    </source>
</evidence>
<dbReference type="PANTHER" id="PTHR10728">
    <property type="entry name" value="CYTOSOLIC PHOSPHOLIPASE A2"/>
    <property type="match status" value="1"/>
</dbReference>
<name>A0A7S3MCL6_9STRA</name>
<feature type="domain" description="PNPLA" evidence="3">
    <location>
        <begin position="56"/>
        <end position="112"/>
    </location>
</feature>
<dbReference type="AlphaFoldDB" id="A0A7S3MCL6"/>
<dbReference type="SUPFAM" id="SSF52151">
    <property type="entry name" value="FabD/lysophospholipase-like"/>
    <property type="match status" value="1"/>
</dbReference>
<dbReference type="GO" id="GO:0046475">
    <property type="term" value="P:glycerophospholipid catabolic process"/>
    <property type="evidence" value="ECO:0007669"/>
    <property type="project" value="TreeGrafter"/>
</dbReference>
<protein>
    <recommendedName>
        <fullName evidence="3">PNPLA domain-containing protein</fullName>
    </recommendedName>
</protein>
<dbReference type="InterPro" id="IPR002641">
    <property type="entry name" value="PNPLA_dom"/>
</dbReference>
<dbReference type="InterPro" id="IPR016035">
    <property type="entry name" value="Acyl_Trfase/lysoPLipase"/>
</dbReference>
<organism evidence="4">
    <name type="scientific">Spumella elongata</name>
    <dbReference type="NCBI Taxonomy" id="89044"/>
    <lineage>
        <taxon>Eukaryota</taxon>
        <taxon>Sar</taxon>
        <taxon>Stramenopiles</taxon>
        <taxon>Ochrophyta</taxon>
        <taxon>Chrysophyceae</taxon>
        <taxon>Chromulinales</taxon>
        <taxon>Chromulinaceae</taxon>
        <taxon>Spumella</taxon>
    </lineage>
</organism>
<dbReference type="Pfam" id="PF01734">
    <property type="entry name" value="Patatin"/>
    <property type="match status" value="1"/>
</dbReference>
<reference evidence="4" key="1">
    <citation type="submission" date="2021-01" db="EMBL/GenBank/DDBJ databases">
        <authorList>
            <person name="Corre E."/>
            <person name="Pelletier E."/>
            <person name="Niang G."/>
            <person name="Scheremetjew M."/>
            <person name="Finn R."/>
            <person name="Kale V."/>
            <person name="Holt S."/>
            <person name="Cochrane G."/>
            <person name="Meng A."/>
            <person name="Brown T."/>
            <person name="Cohen L."/>
        </authorList>
    </citation>
    <scope>NUCLEOTIDE SEQUENCE</scope>
    <source>
        <strain evidence="4">CCAP 955/1</strain>
    </source>
</reference>
<accession>A0A7S3MCL6</accession>
<feature type="signal peptide" evidence="2">
    <location>
        <begin position="1"/>
        <end position="23"/>
    </location>
</feature>
<dbReference type="Gene3D" id="3.40.1090.10">
    <property type="entry name" value="Cytosolic phospholipase A2 catalytic domain"/>
    <property type="match status" value="1"/>
</dbReference>
<evidence type="ECO:0000313" key="4">
    <source>
        <dbReference type="EMBL" id="CAE0292515.1"/>
    </source>
</evidence>
<dbReference type="GO" id="GO:0005829">
    <property type="term" value="C:cytosol"/>
    <property type="evidence" value="ECO:0007669"/>
    <property type="project" value="TreeGrafter"/>
</dbReference>
<evidence type="ECO:0000256" key="1">
    <source>
        <dbReference type="ARBA" id="ARBA00023098"/>
    </source>
</evidence>